<name>A0ABW4JHC9_9BACL</name>
<accession>A0ABW4JHC9</accession>
<dbReference type="EMBL" id="JBHUCX010000035">
    <property type="protein sequence ID" value="MFD1675736.1"/>
    <property type="molecule type" value="Genomic_DNA"/>
</dbReference>
<reference evidence="2" key="1">
    <citation type="journal article" date="2019" name="Int. J. Syst. Evol. Microbiol.">
        <title>The Global Catalogue of Microorganisms (GCM) 10K type strain sequencing project: providing services to taxonomists for standard genome sequencing and annotation.</title>
        <authorList>
            <consortium name="The Broad Institute Genomics Platform"/>
            <consortium name="The Broad Institute Genome Sequencing Center for Infectious Disease"/>
            <person name="Wu L."/>
            <person name="Ma J."/>
        </authorList>
    </citation>
    <scope>NUCLEOTIDE SEQUENCE [LARGE SCALE GENOMIC DNA]</scope>
    <source>
        <strain evidence="2">CGMCC 1.12286</strain>
    </source>
</reference>
<proteinExistence type="predicted"/>
<sequence>MQTQEWIDLYHGSESVDAQLLYDADTKLRRANRAERYFPSNGKRLSKYYAPPRKTAQEVD</sequence>
<keyword evidence="2" id="KW-1185">Reference proteome</keyword>
<dbReference type="RefSeq" id="WP_377943619.1">
    <property type="nucleotide sequence ID" value="NZ_JBHUCX010000035.1"/>
</dbReference>
<evidence type="ECO:0000313" key="1">
    <source>
        <dbReference type="EMBL" id="MFD1675736.1"/>
    </source>
</evidence>
<protein>
    <submittedName>
        <fullName evidence="1">Uncharacterized protein</fullName>
    </submittedName>
</protein>
<evidence type="ECO:0000313" key="2">
    <source>
        <dbReference type="Proteomes" id="UP001597079"/>
    </source>
</evidence>
<dbReference type="Proteomes" id="UP001597079">
    <property type="component" value="Unassembled WGS sequence"/>
</dbReference>
<comment type="caution">
    <text evidence="1">The sequence shown here is derived from an EMBL/GenBank/DDBJ whole genome shotgun (WGS) entry which is preliminary data.</text>
</comment>
<gene>
    <name evidence="1" type="ORF">ACFSB2_13625</name>
</gene>
<organism evidence="1 2">
    <name type="scientific">Alicyclobacillus fodiniaquatilis</name>
    <dbReference type="NCBI Taxonomy" id="1661150"/>
    <lineage>
        <taxon>Bacteria</taxon>
        <taxon>Bacillati</taxon>
        <taxon>Bacillota</taxon>
        <taxon>Bacilli</taxon>
        <taxon>Bacillales</taxon>
        <taxon>Alicyclobacillaceae</taxon>
        <taxon>Alicyclobacillus</taxon>
    </lineage>
</organism>